<dbReference type="SUPFAM" id="SSF52540">
    <property type="entry name" value="P-loop containing nucleoside triphosphate hydrolases"/>
    <property type="match status" value="1"/>
</dbReference>
<gene>
    <name evidence="3" type="primary">ychF</name>
    <name evidence="3" type="ORF">GCM10007981_07380</name>
</gene>
<dbReference type="PANTHER" id="PTHR23305:SF1">
    <property type="entry name" value="OBG-TYPE G DOMAIN-CONTAINING PROTEIN"/>
    <property type="match status" value="1"/>
</dbReference>
<dbReference type="InterPro" id="IPR012675">
    <property type="entry name" value="Beta-grasp_dom_sf"/>
</dbReference>
<dbReference type="InterPro" id="IPR012676">
    <property type="entry name" value="TGS-like"/>
</dbReference>
<dbReference type="Gene3D" id="1.10.8.470">
    <property type="match status" value="1"/>
</dbReference>
<organism evidence="3 4">
    <name type="scientific">Thermocladium modestius</name>
    <dbReference type="NCBI Taxonomy" id="62609"/>
    <lineage>
        <taxon>Archaea</taxon>
        <taxon>Thermoproteota</taxon>
        <taxon>Thermoprotei</taxon>
        <taxon>Thermoproteales</taxon>
        <taxon>Thermoproteaceae</taxon>
        <taxon>Thermocladium</taxon>
    </lineage>
</organism>
<dbReference type="InterPro" id="IPR004095">
    <property type="entry name" value="TGS"/>
</dbReference>
<dbReference type="AlphaFoldDB" id="A0A830GV34"/>
<keyword evidence="4" id="KW-1185">Reference proteome</keyword>
<proteinExistence type="predicted"/>
<dbReference type="InterPro" id="IPR013646">
    <property type="entry name" value="YGR210-like_G4"/>
</dbReference>
<comment type="caution">
    <text evidence="3">The sequence shown here is derived from an EMBL/GenBank/DDBJ whole genome shotgun (WGS) entry which is preliminary data.</text>
</comment>
<dbReference type="Gene3D" id="3.10.20.30">
    <property type="match status" value="1"/>
</dbReference>
<dbReference type="PROSITE" id="PS51710">
    <property type="entry name" value="G_OBG"/>
    <property type="match status" value="1"/>
</dbReference>
<dbReference type="PANTHER" id="PTHR23305">
    <property type="entry name" value="OBG GTPASE FAMILY"/>
    <property type="match status" value="1"/>
</dbReference>
<dbReference type="SUPFAM" id="SSF81271">
    <property type="entry name" value="TGS-like"/>
    <property type="match status" value="1"/>
</dbReference>
<dbReference type="Pfam" id="PF02824">
    <property type="entry name" value="TGS"/>
    <property type="match status" value="1"/>
</dbReference>
<dbReference type="GO" id="GO:0005525">
    <property type="term" value="F:GTP binding"/>
    <property type="evidence" value="ECO:0007669"/>
    <property type="project" value="InterPro"/>
</dbReference>
<protein>
    <submittedName>
        <fullName evidence="3">Translation-associated GTPase</fullName>
    </submittedName>
</protein>
<evidence type="ECO:0000256" key="1">
    <source>
        <dbReference type="ARBA" id="ARBA00022741"/>
    </source>
</evidence>
<reference evidence="3" key="2">
    <citation type="submission" date="2020-09" db="EMBL/GenBank/DDBJ databases">
        <authorList>
            <person name="Sun Q."/>
            <person name="Ohkuma M."/>
        </authorList>
    </citation>
    <scope>NUCLEOTIDE SEQUENCE</scope>
    <source>
        <strain evidence="3">JCM 10088</strain>
    </source>
</reference>
<reference evidence="3" key="1">
    <citation type="journal article" date="2014" name="Int. J. Syst. Evol. Microbiol.">
        <title>Complete genome sequence of Corynebacterium casei LMG S-19264T (=DSM 44701T), isolated from a smear-ripened cheese.</title>
        <authorList>
            <consortium name="US DOE Joint Genome Institute (JGI-PGF)"/>
            <person name="Walter F."/>
            <person name="Albersmeier A."/>
            <person name="Kalinowski J."/>
            <person name="Ruckert C."/>
        </authorList>
    </citation>
    <scope>NUCLEOTIDE SEQUENCE</scope>
    <source>
        <strain evidence="3">JCM 10088</strain>
    </source>
</reference>
<dbReference type="InterPro" id="IPR027417">
    <property type="entry name" value="P-loop_NTPase"/>
</dbReference>
<dbReference type="Pfam" id="PF08438">
    <property type="entry name" value="YGR210-like_G4"/>
    <property type="match status" value="1"/>
</dbReference>
<dbReference type="InterPro" id="IPR006073">
    <property type="entry name" value="GTP-bd"/>
</dbReference>
<keyword evidence="1" id="KW-0547">Nucleotide-binding</keyword>
<dbReference type="InterPro" id="IPR031167">
    <property type="entry name" value="G_OBG"/>
</dbReference>
<dbReference type="Proteomes" id="UP000610960">
    <property type="component" value="Unassembled WGS sequence"/>
</dbReference>
<name>A0A830GV34_9CREN</name>
<dbReference type="GO" id="GO:0016887">
    <property type="term" value="F:ATP hydrolysis activity"/>
    <property type="evidence" value="ECO:0007669"/>
    <property type="project" value="TreeGrafter"/>
</dbReference>
<evidence type="ECO:0000313" key="3">
    <source>
        <dbReference type="EMBL" id="GGP20213.1"/>
    </source>
</evidence>
<evidence type="ECO:0000313" key="4">
    <source>
        <dbReference type="Proteomes" id="UP000610960"/>
    </source>
</evidence>
<dbReference type="GO" id="GO:0005737">
    <property type="term" value="C:cytoplasm"/>
    <property type="evidence" value="ECO:0007669"/>
    <property type="project" value="TreeGrafter"/>
</dbReference>
<feature type="domain" description="OBG-type G" evidence="2">
    <location>
        <begin position="10"/>
        <end position="279"/>
    </location>
</feature>
<dbReference type="EMBL" id="BMNL01000002">
    <property type="protein sequence ID" value="GGP20213.1"/>
    <property type="molecule type" value="Genomic_DNA"/>
</dbReference>
<dbReference type="Pfam" id="PF01926">
    <property type="entry name" value="MMR_HSR1"/>
    <property type="match status" value="1"/>
</dbReference>
<accession>A0A830GV34</accession>
<evidence type="ECO:0000259" key="2">
    <source>
        <dbReference type="PROSITE" id="PS51710"/>
    </source>
</evidence>
<dbReference type="CDD" id="cd01899">
    <property type="entry name" value="Ygr210"/>
    <property type="match status" value="1"/>
</dbReference>
<dbReference type="PRINTS" id="PR00326">
    <property type="entry name" value="GTP1OBG"/>
</dbReference>
<sequence>MHGMVTQSLPQVGVVGKPNVGKSTFFAAATMIDVKIAPYPFTTVEPNVGIGHVRIKCVCTELGVRDDPRNSICLEGNRLVPVELIDVAGLVPGAWQGRGLGNQFLDHLRRASALIHVVDASGGTDEEGRLARPGSRDPMLDVEFLEGEVTMWMIQIMRKDWDKMARLVDYAKKPLVGVLYDHLSGLGISEAVISATLVELGLDKKPLHSWSEDDLRQFMGLLRSRSKPMVIAANKIDVPEAEDNVKRMMKELGDRVIPTSAEAELALRKAAGKGLVKYIPGDPSFEVVARDLPQAQRAALDRIADLMRRWGGTGVVQAINKTVLGVLGMVAVYPVADEKRFTDTEGRVLPDVVLVPGDYTVLDLAKSIHSDVASKAMFAIDAVSGRRLGLDAKVWHRAVIRIVTSK</sequence>
<dbReference type="Gene3D" id="3.40.50.300">
    <property type="entry name" value="P-loop containing nucleotide triphosphate hydrolases"/>
    <property type="match status" value="1"/>
</dbReference>
<dbReference type="NCBIfam" id="NF007171">
    <property type="entry name" value="PRK09602.1"/>
    <property type="match status" value="1"/>
</dbReference>